<organism evidence="3 4">
    <name type="scientific">Pinctada imbricata</name>
    <name type="common">Atlantic pearl-oyster</name>
    <name type="synonym">Pinctada martensii</name>
    <dbReference type="NCBI Taxonomy" id="66713"/>
    <lineage>
        <taxon>Eukaryota</taxon>
        <taxon>Metazoa</taxon>
        <taxon>Spiralia</taxon>
        <taxon>Lophotrochozoa</taxon>
        <taxon>Mollusca</taxon>
        <taxon>Bivalvia</taxon>
        <taxon>Autobranchia</taxon>
        <taxon>Pteriomorphia</taxon>
        <taxon>Pterioida</taxon>
        <taxon>Pterioidea</taxon>
        <taxon>Pteriidae</taxon>
        <taxon>Pinctada</taxon>
    </lineage>
</organism>
<evidence type="ECO:0000313" key="3">
    <source>
        <dbReference type="EMBL" id="KAK3089016.1"/>
    </source>
</evidence>
<dbReference type="Proteomes" id="UP001186944">
    <property type="component" value="Unassembled WGS sequence"/>
</dbReference>
<sequence length="167" mass="19255">MSPVYLRRSKPDKEPSSVAEPEGDLTKLLTMKKIAKGLVTMQKTRQQRLEDTGNVTLTRKLRKFEPDVVEKCLSDILQKHLRRLKYEPKRCKDVSKTLSEYVRDEVKSMHYPRYRFIAVVSIGQMKNATLTLGSRCIWDDQQDNFACSTFSNGSIFAVAQVYAVFQD</sequence>
<dbReference type="GO" id="GO:0005737">
    <property type="term" value="C:cytoplasm"/>
    <property type="evidence" value="ECO:0007669"/>
    <property type="project" value="TreeGrafter"/>
</dbReference>
<dbReference type="EMBL" id="VSWD01000010">
    <property type="protein sequence ID" value="KAK3089016.1"/>
    <property type="molecule type" value="Genomic_DNA"/>
</dbReference>
<name>A0AA88XWA0_PINIB</name>
<dbReference type="PANTHER" id="PTHR21255:SF65">
    <property type="entry name" value="TCTEX1 DOMAIN-CONTAINING PROTEIN 2"/>
    <property type="match status" value="1"/>
</dbReference>
<comment type="caution">
    <text evidence="3">The sequence shown here is derived from an EMBL/GenBank/DDBJ whole genome shotgun (WGS) entry which is preliminary data.</text>
</comment>
<dbReference type="InterPro" id="IPR005334">
    <property type="entry name" value="Tctex-1-like"/>
</dbReference>
<keyword evidence="4" id="KW-1185">Reference proteome</keyword>
<proteinExistence type="inferred from homology"/>
<evidence type="ECO:0000313" key="4">
    <source>
        <dbReference type="Proteomes" id="UP001186944"/>
    </source>
</evidence>
<comment type="similarity">
    <text evidence="1">Belongs to the dynein light chain Tctex-type family.</text>
</comment>
<gene>
    <name evidence="3" type="ORF">FSP39_000165</name>
</gene>
<dbReference type="AlphaFoldDB" id="A0AA88XWA0"/>
<evidence type="ECO:0000256" key="1">
    <source>
        <dbReference type="ARBA" id="ARBA00005361"/>
    </source>
</evidence>
<dbReference type="GO" id="GO:0005868">
    <property type="term" value="C:cytoplasmic dynein complex"/>
    <property type="evidence" value="ECO:0007669"/>
    <property type="project" value="TreeGrafter"/>
</dbReference>
<dbReference type="Gene3D" id="3.30.1140.40">
    <property type="entry name" value="Tctex-1"/>
    <property type="match status" value="1"/>
</dbReference>
<dbReference type="CDD" id="cd21451">
    <property type="entry name" value="DLC-like_TCTEX1D"/>
    <property type="match status" value="1"/>
</dbReference>
<feature type="region of interest" description="Disordered" evidence="2">
    <location>
        <begin position="1"/>
        <end position="22"/>
    </location>
</feature>
<dbReference type="Pfam" id="PF03645">
    <property type="entry name" value="Tctex-1"/>
    <property type="match status" value="1"/>
</dbReference>
<dbReference type="InterPro" id="IPR038586">
    <property type="entry name" value="Tctex-1-like_sf"/>
</dbReference>
<evidence type="ECO:0000256" key="2">
    <source>
        <dbReference type="SAM" id="MobiDB-lite"/>
    </source>
</evidence>
<dbReference type="PANTHER" id="PTHR21255">
    <property type="entry name" value="T-COMPLEX-ASSOCIATED-TESTIS-EXPRESSED 1/ DYNEIN LIGHT CHAIN"/>
    <property type="match status" value="1"/>
</dbReference>
<protein>
    <submittedName>
        <fullName evidence="3">Uncharacterized protein</fullName>
    </submittedName>
</protein>
<reference evidence="3" key="1">
    <citation type="submission" date="2019-08" db="EMBL/GenBank/DDBJ databases">
        <title>The improved chromosome-level genome for the pearl oyster Pinctada fucata martensii using PacBio sequencing and Hi-C.</title>
        <authorList>
            <person name="Zheng Z."/>
        </authorList>
    </citation>
    <scope>NUCLEOTIDE SEQUENCE</scope>
    <source>
        <strain evidence="3">ZZ-2019</strain>
        <tissue evidence="3">Adductor muscle</tissue>
    </source>
</reference>
<dbReference type="GO" id="GO:0007018">
    <property type="term" value="P:microtubule-based movement"/>
    <property type="evidence" value="ECO:0007669"/>
    <property type="project" value="TreeGrafter"/>
</dbReference>
<dbReference type="GO" id="GO:0045505">
    <property type="term" value="F:dynein intermediate chain binding"/>
    <property type="evidence" value="ECO:0007669"/>
    <property type="project" value="TreeGrafter"/>
</dbReference>
<accession>A0AA88XWA0</accession>